<evidence type="ECO:0000313" key="1">
    <source>
        <dbReference type="EMBL" id="PRD42123.1"/>
    </source>
</evidence>
<dbReference type="Gene3D" id="4.10.410.40">
    <property type="match status" value="1"/>
</dbReference>
<accession>A0A2S9INM1</accession>
<protein>
    <submittedName>
        <fullName evidence="1">Uncharacterized protein</fullName>
    </submittedName>
</protein>
<dbReference type="EMBL" id="PVBR01000014">
    <property type="protein sequence ID" value="PRD42123.1"/>
    <property type="molecule type" value="Genomic_DNA"/>
</dbReference>
<dbReference type="Proteomes" id="UP000239434">
    <property type="component" value="Unassembled WGS sequence"/>
</dbReference>
<dbReference type="RefSeq" id="WP_105743391.1">
    <property type="nucleotide sequence ID" value="NZ_PVBR01000014.1"/>
</dbReference>
<keyword evidence="2" id="KW-1185">Reference proteome</keyword>
<evidence type="ECO:0000313" key="2">
    <source>
        <dbReference type="Proteomes" id="UP000239434"/>
    </source>
</evidence>
<comment type="caution">
    <text evidence="1">The sequence shown here is derived from an EMBL/GenBank/DDBJ whole genome shotgun (WGS) entry which is preliminary data.</text>
</comment>
<gene>
    <name evidence="1" type="ORF">C5748_18410</name>
</gene>
<organism evidence="1 2">
    <name type="scientific">Phyllobacterium phragmitis</name>
    <dbReference type="NCBI Taxonomy" id="2670329"/>
    <lineage>
        <taxon>Bacteria</taxon>
        <taxon>Pseudomonadati</taxon>
        <taxon>Pseudomonadota</taxon>
        <taxon>Alphaproteobacteria</taxon>
        <taxon>Hyphomicrobiales</taxon>
        <taxon>Phyllobacteriaceae</taxon>
        <taxon>Phyllobacterium</taxon>
    </lineage>
</organism>
<proteinExistence type="predicted"/>
<sequence>MANSNAGSKFYCCVTPQPTDLTQAEFEALTWVEVKNVGSVGETGLNTNVLTYDTLDTDVSQKSKGISNAGDPAIEVARVAADPGQMAMRTIAATRYYYPFKLEKADAPTALMTNTIVYNRGLITGPTRPNGRNEDFDLEIFTLGLVQKEVVVDPATI</sequence>
<dbReference type="AlphaFoldDB" id="A0A2S9INM1"/>
<reference evidence="1 2" key="1">
    <citation type="submission" date="2018-02" db="EMBL/GenBank/DDBJ databases">
        <title>The draft genome of Phyllobacterium sp. 1N-3.</title>
        <authorList>
            <person name="Liu L."/>
            <person name="Li L."/>
            <person name="Zhang X."/>
            <person name="Wang T."/>
            <person name="Liang L."/>
        </authorList>
    </citation>
    <scope>NUCLEOTIDE SEQUENCE [LARGE SCALE GENOMIC DNA]</scope>
    <source>
        <strain evidence="1 2">1N-3</strain>
    </source>
</reference>
<name>A0A2S9INM1_9HYPH</name>